<comment type="caution">
    <text evidence="2">The sequence shown here is derived from an EMBL/GenBank/DDBJ whole genome shotgun (WGS) entry which is preliminary data.</text>
</comment>
<gene>
    <name evidence="2" type="ORF">GCM10009129_08940</name>
</gene>
<evidence type="ECO:0000256" key="1">
    <source>
        <dbReference type="SAM" id="Phobius"/>
    </source>
</evidence>
<evidence type="ECO:0000313" key="2">
    <source>
        <dbReference type="EMBL" id="GAA0313839.1"/>
    </source>
</evidence>
<accession>A0ABN0VQ44</accession>
<feature type="transmembrane region" description="Helical" evidence="1">
    <location>
        <begin position="6"/>
        <end position="30"/>
    </location>
</feature>
<keyword evidence="1" id="KW-0472">Membrane</keyword>
<proteinExistence type="predicted"/>
<dbReference type="EMBL" id="BAAAFR010000001">
    <property type="protein sequence ID" value="GAA0313839.1"/>
    <property type="molecule type" value="Genomic_DNA"/>
</dbReference>
<keyword evidence="3" id="KW-1185">Reference proteome</keyword>
<dbReference type="RefSeq" id="WP_201503634.1">
    <property type="nucleotide sequence ID" value="NZ_BAAAFR010000001.1"/>
</dbReference>
<sequence length="46" mass="5170">MEASPFIGSTIFFYILAVLVVMIIGGYLTYKSGQRKKIQQDKEDGL</sequence>
<reference evidence="2 3" key="1">
    <citation type="journal article" date="2019" name="Int. J. Syst. Evol. Microbiol.">
        <title>The Global Catalogue of Microorganisms (GCM) 10K type strain sequencing project: providing services to taxonomists for standard genome sequencing and annotation.</title>
        <authorList>
            <consortium name="The Broad Institute Genomics Platform"/>
            <consortium name="The Broad Institute Genome Sequencing Center for Infectious Disease"/>
            <person name="Wu L."/>
            <person name="Ma J."/>
        </authorList>
    </citation>
    <scope>NUCLEOTIDE SEQUENCE [LARGE SCALE GENOMIC DNA]</scope>
    <source>
        <strain evidence="2 3">JCM 16343</strain>
    </source>
</reference>
<keyword evidence="1" id="KW-1133">Transmembrane helix</keyword>
<organism evidence="2 3">
    <name type="scientific">Psychrobacter aestuarii</name>
    <dbReference type="NCBI Taxonomy" id="556327"/>
    <lineage>
        <taxon>Bacteria</taxon>
        <taxon>Pseudomonadati</taxon>
        <taxon>Pseudomonadota</taxon>
        <taxon>Gammaproteobacteria</taxon>
        <taxon>Moraxellales</taxon>
        <taxon>Moraxellaceae</taxon>
        <taxon>Psychrobacter</taxon>
    </lineage>
</organism>
<dbReference type="Proteomes" id="UP001501787">
    <property type="component" value="Unassembled WGS sequence"/>
</dbReference>
<evidence type="ECO:0000313" key="3">
    <source>
        <dbReference type="Proteomes" id="UP001501787"/>
    </source>
</evidence>
<protein>
    <submittedName>
        <fullName evidence="2">Uncharacterized protein</fullName>
    </submittedName>
</protein>
<keyword evidence="1" id="KW-0812">Transmembrane</keyword>
<name>A0ABN0VQ44_9GAMM</name>